<reference evidence="2 3" key="1">
    <citation type="submission" date="2022-05" db="EMBL/GenBank/DDBJ databases">
        <authorList>
            <consortium name="Genoscope - CEA"/>
            <person name="William W."/>
        </authorList>
    </citation>
    <scope>NUCLEOTIDE SEQUENCE [LARGE SCALE GENOMIC DNA]</scope>
</reference>
<dbReference type="EMBL" id="CALNXI010007783">
    <property type="protein sequence ID" value="CAH3199400.1"/>
    <property type="molecule type" value="Genomic_DNA"/>
</dbReference>
<feature type="region of interest" description="Disordered" evidence="1">
    <location>
        <begin position="24"/>
        <end position="49"/>
    </location>
</feature>
<evidence type="ECO:0000313" key="2">
    <source>
        <dbReference type="EMBL" id="CAH3199400.1"/>
    </source>
</evidence>
<protein>
    <submittedName>
        <fullName evidence="2">Uncharacterized protein</fullName>
    </submittedName>
</protein>
<evidence type="ECO:0000256" key="1">
    <source>
        <dbReference type="SAM" id="MobiDB-lite"/>
    </source>
</evidence>
<name>A0ABN8T4Z0_9CNID</name>
<keyword evidence="3" id="KW-1185">Reference proteome</keyword>
<dbReference type="Proteomes" id="UP001159427">
    <property type="component" value="Unassembled WGS sequence"/>
</dbReference>
<accession>A0ABN8T4Z0</accession>
<proteinExistence type="predicted"/>
<comment type="caution">
    <text evidence="2">The sequence shown here is derived from an EMBL/GenBank/DDBJ whole genome shotgun (WGS) entry which is preliminary data.</text>
</comment>
<sequence length="125" mass="13970">KDPLHVDYIRKFLADAQTRSLLVTRTPLKDEEESDETSSTESGAENDQEKAMYSINLDVHYTAPKLSSVAFIKRGAIVDADKKITSQVRVINLNEGSPYETLHSYISNAVAPYFKSFVRKSGKAD</sequence>
<feature type="non-terminal residue" evidence="2">
    <location>
        <position position="125"/>
    </location>
</feature>
<feature type="non-terminal residue" evidence="2">
    <location>
        <position position="1"/>
    </location>
</feature>
<organism evidence="2 3">
    <name type="scientific">Porites evermanni</name>
    <dbReference type="NCBI Taxonomy" id="104178"/>
    <lineage>
        <taxon>Eukaryota</taxon>
        <taxon>Metazoa</taxon>
        <taxon>Cnidaria</taxon>
        <taxon>Anthozoa</taxon>
        <taxon>Hexacorallia</taxon>
        <taxon>Scleractinia</taxon>
        <taxon>Fungiina</taxon>
        <taxon>Poritidae</taxon>
        <taxon>Porites</taxon>
    </lineage>
</organism>
<evidence type="ECO:0000313" key="3">
    <source>
        <dbReference type="Proteomes" id="UP001159427"/>
    </source>
</evidence>
<gene>
    <name evidence="2" type="ORF">PEVE_00041227</name>
</gene>